<feature type="region of interest" description="Disordered" evidence="1">
    <location>
        <begin position="174"/>
        <end position="346"/>
    </location>
</feature>
<reference evidence="3" key="1">
    <citation type="submission" date="2025-08" db="UniProtKB">
        <authorList>
            <consortium name="RefSeq"/>
        </authorList>
    </citation>
    <scope>IDENTIFICATION</scope>
    <source>
        <tissue evidence="3">Sperm</tissue>
    </source>
</reference>
<feature type="compositionally biased region" description="Basic and acidic residues" evidence="1">
    <location>
        <begin position="290"/>
        <end position="303"/>
    </location>
</feature>
<gene>
    <name evidence="3" type="primary">LOC116951921</name>
</gene>
<protein>
    <submittedName>
        <fullName evidence="3">Serine/arginine repetitive matrix protein 2-like isoform X1</fullName>
    </submittedName>
</protein>
<feature type="compositionally biased region" description="Acidic residues" evidence="1">
    <location>
        <begin position="256"/>
        <end position="266"/>
    </location>
</feature>
<evidence type="ECO:0000313" key="3">
    <source>
        <dbReference type="RefSeq" id="XP_032826665.1"/>
    </source>
</evidence>
<sequence>MEPHCCVFPAPLPHPPRCAPVSRPQWATSSLLPLPPAASSSLSSSGRLAVASHGADDARLTGDVKFRVPSATVRAMDVDLFHRFTQLLAEVRSLRLHLNHECASSSSSSSSSSKSSTSRNSIISSSSSTSVGEPCASTPHDSAEPPELMTPPPRPPTPPHHRHRLLLHRCRDRPRCLHLPNSPPHSRETQPKATVDSQHDEVAQDDVGGDGGGERPGDRGLTLGSAGSSDSDDSTLRFRGPLPRLRICETPAEASSAEEEDEEAGGEETMGRGSSAPLPRLPVVPGAPGAHERHGGHGGDEGGVRVVVGSAELHGEGSRGEHGGGRAPRFGDRWRWPGEGTDASFV</sequence>
<proteinExistence type="predicted"/>
<feature type="region of interest" description="Disordered" evidence="1">
    <location>
        <begin position="102"/>
        <end position="162"/>
    </location>
</feature>
<feature type="compositionally biased region" description="Basic and acidic residues" evidence="1">
    <location>
        <begin position="313"/>
        <end position="336"/>
    </location>
</feature>
<feature type="compositionally biased region" description="Low complexity" evidence="1">
    <location>
        <begin position="104"/>
        <end position="130"/>
    </location>
</feature>
<organism evidence="2 3">
    <name type="scientific">Petromyzon marinus</name>
    <name type="common">Sea lamprey</name>
    <dbReference type="NCBI Taxonomy" id="7757"/>
    <lineage>
        <taxon>Eukaryota</taxon>
        <taxon>Metazoa</taxon>
        <taxon>Chordata</taxon>
        <taxon>Craniata</taxon>
        <taxon>Vertebrata</taxon>
        <taxon>Cyclostomata</taxon>
        <taxon>Hyperoartia</taxon>
        <taxon>Petromyzontiformes</taxon>
        <taxon>Petromyzontidae</taxon>
        <taxon>Petromyzon</taxon>
    </lineage>
</organism>
<dbReference type="AlphaFoldDB" id="A0AAJ7U105"/>
<dbReference type="RefSeq" id="XP_032826665.1">
    <property type="nucleotide sequence ID" value="XM_032970774.1"/>
</dbReference>
<evidence type="ECO:0000256" key="1">
    <source>
        <dbReference type="SAM" id="MobiDB-lite"/>
    </source>
</evidence>
<dbReference type="KEGG" id="pmrn:116951921"/>
<dbReference type="GeneID" id="116951921"/>
<evidence type="ECO:0000313" key="2">
    <source>
        <dbReference type="Proteomes" id="UP001318040"/>
    </source>
</evidence>
<accession>A0AAJ7U105</accession>
<keyword evidence="2" id="KW-1185">Reference proteome</keyword>
<feature type="compositionally biased region" description="Pro residues" evidence="1">
    <location>
        <begin position="148"/>
        <end position="158"/>
    </location>
</feature>
<feature type="compositionally biased region" description="Low complexity" evidence="1">
    <location>
        <begin position="219"/>
        <end position="229"/>
    </location>
</feature>
<name>A0AAJ7U105_PETMA</name>
<dbReference type="Proteomes" id="UP001318040">
    <property type="component" value="Chromosome 44"/>
</dbReference>